<comment type="caution">
    <text evidence="1">The sequence shown here is derived from an EMBL/GenBank/DDBJ whole genome shotgun (WGS) entry which is preliminary data.</text>
</comment>
<accession>A0ABU9YWA6</accession>
<dbReference type="RefSeq" id="WP_345918616.1">
    <property type="nucleotide sequence ID" value="NZ_JBDIVE010000002.1"/>
</dbReference>
<proteinExistence type="predicted"/>
<keyword evidence="2" id="KW-1185">Reference proteome</keyword>
<dbReference type="Proteomes" id="UP001410394">
    <property type="component" value="Unassembled WGS sequence"/>
</dbReference>
<gene>
    <name evidence="1" type="ORF">ABDB84_05125</name>
</gene>
<name>A0ABU9YWA6_9RHOO</name>
<dbReference type="EMBL" id="JBDIVE010000002">
    <property type="protein sequence ID" value="MEN3067853.1"/>
    <property type="molecule type" value="Genomic_DNA"/>
</dbReference>
<sequence length="310" mass="32738">MSLFNDVSARLASEATAASLSSSGARGALSLALGSAADAVVSTVGGGVLGTLARGGTTMAQNAIANTVDGFIPPGSLAALDVGSRALGDVLSGNFSGAGQRLMESGFLDAVVPGLRGIAIQERYWKTPTPMFGGLTPAEARAMFMDTVGVRRAKKNLWILEVSSNVLGSDQPELRFNLLASEVEYAPNTITGDRRRIGGVVSEALQSSEPVEMRITTFDDEQGSLKKWFDAHAKRTVHQDGTFGVPGGSNGYAIKIKIVHGTNSTAKMGGAYYDAGYFRTANEEISLSRREDAFQELQLTFAQLDTFMKV</sequence>
<organism evidence="1 2">
    <name type="scientific">Uliginosibacterium sediminicola</name>
    <dbReference type="NCBI Taxonomy" id="2024550"/>
    <lineage>
        <taxon>Bacteria</taxon>
        <taxon>Pseudomonadati</taxon>
        <taxon>Pseudomonadota</taxon>
        <taxon>Betaproteobacteria</taxon>
        <taxon>Rhodocyclales</taxon>
        <taxon>Zoogloeaceae</taxon>
        <taxon>Uliginosibacterium</taxon>
    </lineage>
</organism>
<reference evidence="1 2" key="1">
    <citation type="journal article" date="2018" name="Int. J. Syst. Evol. Microbiol.">
        <title>Uliginosibacterium sediminicola sp. nov., isolated from freshwater sediment.</title>
        <authorList>
            <person name="Hwang W.M."/>
            <person name="Kim S.M."/>
            <person name="Kang K."/>
            <person name="Ahn T.Y."/>
        </authorList>
    </citation>
    <scope>NUCLEOTIDE SEQUENCE [LARGE SCALE GENOMIC DNA]</scope>
    <source>
        <strain evidence="1 2">M1-21</strain>
    </source>
</reference>
<protein>
    <submittedName>
        <fullName evidence="1">Uncharacterized protein</fullName>
    </submittedName>
</protein>
<evidence type="ECO:0000313" key="1">
    <source>
        <dbReference type="EMBL" id="MEN3067853.1"/>
    </source>
</evidence>
<evidence type="ECO:0000313" key="2">
    <source>
        <dbReference type="Proteomes" id="UP001410394"/>
    </source>
</evidence>